<dbReference type="InterPro" id="IPR010427">
    <property type="entry name" value="DUF1023"/>
</dbReference>
<protein>
    <recommendedName>
        <fullName evidence="2">DUF1023 domain-containing protein</fullName>
    </recommendedName>
</protein>
<evidence type="ECO:0000259" key="2">
    <source>
        <dbReference type="Pfam" id="PF06259"/>
    </source>
</evidence>
<feature type="domain" description="DUF1023" evidence="2">
    <location>
        <begin position="310"/>
        <end position="477"/>
    </location>
</feature>
<dbReference type="EMBL" id="JAIBOA010000013">
    <property type="protein sequence ID" value="MBW8484901.1"/>
    <property type="molecule type" value="Genomic_DNA"/>
</dbReference>
<name>A0ABS7FX86_9ACTN</name>
<evidence type="ECO:0000256" key="1">
    <source>
        <dbReference type="SAM" id="MobiDB-lite"/>
    </source>
</evidence>
<evidence type="ECO:0000313" key="3">
    <source>
        <dbReference type="EMBL" id="MBW8484901.1"/>
    </source>
</evidence>
<dbReference type="SUPFAM" id="SSF53474">
    <property type="entry name" value="alpha/beta-Hydrolases"/>
    <property type="match status" value="1"/>
</dbReference>
<comment type="caution">
    <text evidence="3">The sequence shown here is derived from an EMBL/GenBank/DDBJ whole genome shotgun (WGS) entry which is preliminary data.</text>
</comment>
<dbReference type="Pfam" id="PF06259">
    <property type="entry name" value="Abhydrolase_8"/>
    <property type="match status" value="1"/>
</dbReference>
<gene>
    <name evidence="3" type="ORF">K1Y72_21135</name>
</gene>
<dbReference type="Proteomes" id="UP000774570">
    <property type="component" value="Unassembled WGS sequence"/>
</dbReference>
<organism evidence="3 4">
    <name type="scientific">Actinomadura parmotrematis</name>
    <dbReference type="NCBI Taxonomy" id="2864039"/>
    <lineage>
        <taxon>Bacteria</taxon>
        <taxon>Bacillati</taxon>
        <taxon>Actinomycetota</taxon>
        <taxon>Actinomycetes</taxon>
        <taxon>Streptosporangiales</taxon>
        <taxon>Thermomonosporaceae</taxon>
        <taxon>Actinomadura</taxon>
    </lineage>
</organism>
<feature type="region of interest" description="Disordered" evidence="1">
    <location>
        <begin position="543"/>
        <end position="568"/>
    </location>
</feature>
<keyword evidence="4" id="KW-1185">Reference proteome</keyword>
<evidence type="ECO:0000313" key="4">
    <source>
        <dbReference type="Proteomes" id="UP000774570"/>
    </source>
</evidence>
<accession>A0ABS7FX86</accession>
<sequence length="574" mass="61521">MVSFAQLRDAKPGELDGAWRSWRKLVEHLEKAEDAYHDGFLQGIRKARWTGKDAEAAMPVLLLERTRMKVAGTEAASIAGVLCSAQAKISAAQAELRDVLHAAQGEYLSVGDDGSIRLAPSLPPRYANWQQYQQAANAVHDRFAAAVKKATDADTQVAAALRAFQPDILTSRHPLADLRDDARKATALAGFDPGNVPPKGMTDPKKVTAWWKSLPEEQRHLLMNAYPDKIGWANGIPSEDRDEANRTRLDARLAELQAKGANLSAFEQRDLKRLTNLDAAMRTYEAKGRDLYLLGLDSTVREKAEKDGSDGRAIVAFGNPDTATHVATYVPGTTEDLDKFGGSMNRAANLNDAASAYTDKPVSTIAWLGYDAPDSVYTDSPSGKYADAGGPKLNAFVDGLRATQAAEGNPNAHMTAVGHSYGSTVIGEAARHADDRLRVNDIMVAGSPGMRVDKAGDLHIGAGHVYAQEARGDQVPSIGRYGHGDGGAIGPPRVPSDPEFGGRRLVTDGGGHSSYWTDKDPDPYTFGGAMRSLDQQGRVVAGTAYDAGGSGNDPVPYGSGGPGESKDTWWQRLF</sequence>
<dbReference type="RefSeq" id="WP_220168129.1">
    <property type="nucleotide sequence ID" value="NZ_JAIBOA010000013.1"/>
</dbReference>
<proteinExistence type="predicted"/>
<dbReference type="InterPro" id="IPR029058">
    <property type="entry name" value="AB_hydrolase_fold"/>
</dbReference>
<reference evidence="3 4" key="1">
    <citation type="submission" date="2021-07" db="EMBL/GenBank/DDBJ databases">
        <title>Actinomadura sp. PM05-2 isolated from lichen.</title>
        <authorList>
            <person name="Somphong A."/>
            <person name="Phongsopitanun W."/>
            <person name="Tanasupawat S."/>
            <person name="Peongsungnone V."/>
        </authorList>
    </citation>
    <scope>NUCLEOTIDE SEQUENCE [LARGE SCALE GENOMIC DNA]</scope>
    <source>
        <strain evidence="3 4">PM05-2</strain>
    </source>
</reference>